<feature type="chain" id="PRO_5026846098" evidence="1">
    <location>
        <begin position="18"/>
        <end position="70"/>
    </location>
</feature>
<gene>
    <name evidence="2" type="ORF">SVIM_LOCUS347</name>
</gene>
<evidence type="ECO:0000256" key="1">
    <source>
        <dbReference type="SAM" id="SignalP"/>
    </source>
</evidence>
<organism evidence="2">
    <name type="scientific">Salix viminalis</name>
    <name type="common">Common osier</name>
    <name type="synonym">Basket willow</name>
    <dbReference type="NCBI Taxonomy" id="40686"/>
    <lineage>
        <taxon>Eukaryota</taxon>
        <taxon>Viridiplantae</taxon>
        <taxon>Streptophyta</taxon>
        <taxon>Embryophyta</taxon>
        <taxon>Tracheophyta</taxon>
        <taxon>Spermatophyta</taxon>
        <taxon>Magnoliopsida</taxon>
        <taxon>eudicotyledons</taxon>
        <taxon>Gunneridae</taxon>
        <taxon>Pentapetalae</taxon>
        <taxon>rosids</taxon>
        <taxon>fabids</taxon>
        <taxon>Malpighiales</taxon>
        <taxon>Salicaceae</taxon>
        <taxon>Saliceae</taxon>
        <taxon>Salix</taxon>
    </lineage>
</organism>
<proteinExistence type="predicted"/>
<evidence type="ECO:0000313" key="2">
    <source>
        <dbReference type="EMBL" id="VFU19755.1"/>
    </source>
</evidence>
<dbReference type="AlphaFoldDB" id="A0A6N2JXI3"/>
<dbReference type="EMBL" id="CAADRP010000001">
    <property type="protein sequence ID" value="VFU19755.1"/>
    <property type="molecule type" value="Genomic_DNA"/>
</dbReference>
<sequence length="70" mass="8087">MLVFNFVVALCSKLIDADLSPRNPSLRVHRQIDHSNISSFDSLEIPEEVRSMYHKGCTFSAVTLYLRRVY</sequence>
<name>A0A6N2JXI3_SALVM</name>
<protein>
    <submittedName>
        <fullName evidence="2">Uncharacterized protein</fullName>
    </submittedName>
</protein>
<keyword evidence="1" id="KW-0732">Signal</keyword>
<reference evidence="2" key="1">
    <citation type="submission" date="2019-03" db="EMBL/GenBank/DDBJ databases">
        <authorList>
            <person name="Mank J."/>
            <person name="Almeida P."/>
        </authorList>
    </citation>
    <scope>NUCLEOTIDE SEQUENCE</scope>
    <source>
        <strain evidence="2">78183</strain>
    </source>
</reference>
<feature type="signal peptide" evidence="1">
    <location>
        <begin position="1"/>
        <end position="17"/>
    </location>
</feature>
<accession>A0A6N2JXI3</accession>